<keyword evidence="4" id="KW-0067">ATP-binding</keyword>
<reference evidence="7 8" key="1">
    <citation type="journal article" date="2014" name="Antonie Van Leeuwenhoek">
        <title>Hyphomonas beringensis sp. nov. and Hyphomonas chukchiensis sp. nov., isolated from surface seawater of the Bering Sea and Chukchi Sea.</title>
        <authorList>
            <person name="Li C."/>
            <person name="Lai Q."/>
            <person name="Li G."/>
            <person name="Dong C."/>
            <person name="Wang J."/>
            <person name="Liao Y."/>
            <person name="Shao Z."/>
        </authorList>
    </citation>
    <scope>NUCLEOTIDE SEQUENCE [LARGE SCALE GENOMIC DNA]</scope>
    <source>
        <strain evidence="7 8">MHS-3</strain>
    </source>
</reference>
<evidence type="ECO:0000259" key="6">
    <source>
        <dbReference type="Pfam" id="PF13193"/>
    </source>
</evidence>
<keyword evidence="3" id="KW-0547">Nucleotide-binding</keyword>
<dbReference type="OrthoDB" id="6187882at2"/>
<protein>
    <submittedName>
        <fullName evidence="7">Acyl-CoA synthetase/AMP-acid ligase</fullName>
    </submittedName>
</protein>
<dbReference type="InterPro" id="IPR042099">
    <property type="entry name" value="ANL_N_sf"/>
</dbReference>
<dbReference type="RefSeq" id="WP_051596131.1">
    <property type="nucleotide sequence ID" value="NZ_ARYH01000001.1"/>
</dbReference>
<dbReference type="GO" id="GO:0015645">
    <property type="term" value="F:fatty acid ligase activity"/>
    <property type="evidence" value="ECO:0007669"/>
    <property type="project" value="TreeGrafter"/>
</dbReference>
<dbReference type="Pfam" id="PF13193">
    <property type="entry name" value="AMP-binding_C"/>
    <property type="match status" value="1"/>
</dbReference>
<dbReference type="Proteomes" id="UP000027446">
    <property type="component" value="Unassembled WGS sequence"/>
</dbReference>
<keyword evidence="8" id="KW-1185">Reference proteome</keyword>
<dbReference type="SUPFAM" id="SSF56801">
    <property type="entry name" value="Acetyl-CoA synthetase-like"/>
    <property type="match status" value="1"/>
</dbReference>
<dbReference type="InterPro" id="IPR025110">
    <property type="entry name" value="AMP-bd_C"/>
</dbReference>
<dbReference type="InterPro" id="IPR020845">
    <property type="entry name" value="AMP-binding_CS"/>
</dbReference>
<dbReference type="Gene3D" id="3.30.300.30">
    <property type="match status" value="1"/>
</dbReference>
<dbReference type="eggNOG" id="COG0365">
    <property type="taxonomic scope" value="Bacteria"/>
</dbReference>
<feature type="domain" description="AMP-binding enzyme C-terminal" evidence="6">
    <location>
        <begin position="452"/>
        <end position="530"/>
    </location>
</feature>
<accession>A0A069E7P3</accession>
<gene>
    <name evidence="7" type="ORF">HAD_10570</name>
</gene>
<evidence type="ECO:0000256" key="4">
    <source>
        <dbReference type="ARBA" id="ARBA00022840"/>
    </source>
</evidence>
<keyword evidence="2 7" id="KW-0436">Ligase</keyword>
<dbReference type="InterPro" id="IPR051087">
    <property type="entry name" value="Mitochondrial_ACSM"/>
</dbReference>
<name>A0A069E7P3_9PROT</name>
<organism evidence="7 8">
    <name type="scientific">Hyphomonas adhaerens MHS-3</name>
    <dbReference type="NCBI Taxonomy" id="1280949"/>
    <lineage>
        <taxon>Bacteria</taxon>
        <taxon>Pseudomonadati</taxon>
        <taxon>Pseudomonadota</taxon>
        <taxon>Alphaproteobacteria</taxon>
        <taxon>Hyphomonadales</taxon>
        <taxon>Hyphomonadaceae</taxon>
        <taxon>Hyphomonas</taxon>
    </lineage>
</organism>
<dbReference type="Pfam" id="PF00501">
    <property type="entry name" value="AMP-binding"/>
    <property type="match status" value="1"/>
</dbReference>
<dbReference type="PATRIC" id="fig|1280949.3.peg.2160"/>
<evidence type="ECO:0000313" key="8">
    <source>
        <dbReference type="Proteomes" id="UP000027446"/>
    </source>
</evidence>
<dbReference type="GO" id="GO:0005524">
    <property type="term" value="F:ATP binding"/>
    <property type="evidence" value="ECO:0007669"/>
    <property type="project" value="UniProtKB-KW"/>
</dbReference>
<proteinExistence type="inferred from homology"/>
<dbReference type="STRING" id="1280949.HAD_10570"/>
<sequence>MQRLITPAKTYSEIYDTFRWALPDQCNIAHQICDRHAEDPDKIALIHHVGADIRTYTFREIQQRANQFANVLTGLGLNQGDRVMVLLPQHPVTAISHIACWKAGLISVPTSILFGVDGLEYRLNNAEIRAVVTDQANLEKVLEAKKLAPSLEHIFVIDGSPEGGAMPFYETLDRASDSFRTLMFSPDTPALINYTSGTTGWPKGTLHGHRVLFGHLPGAEVLFDLYPQPGDKMWSPADWAWMGGLGNTLLCGWNYGTPILVFPMAGFDPELTMRRMGEHAIRNAFMTPTMMKLLKPHSHLVERNNVRLRSIISGSEAVGKDLLSAMLDIFKATINEGFGQTEANMTLGNCSGLNHYRIGSLGTPLPGHKASILDDEGNELPPGTVGNLAFKRPDPVMLLEYWRAPEATASKFIGDWMISGDLASKDEDGFYWFHGRADDVITSSGYRIGPTEIEDAIIRHPAVSMAAAIGVSDPERTEIIRAYVMLLPGHEPSDALADEIRQSVRDRLSKHEYPREIRFVDSFPMTTTGKILRRELRAQAKAEQSGQG</sequence>
<evidence type="ECO:0000259" key="5">
    <source>
        <dbReference type="Pfam" id="PF00501"/>
    </source>
</evidence>
<evidence type="ECO:0000313" key="7">
    <source>
        <dbReference type="EMBL" id="KCZ86123.1"/>
    </source>
</evidence>
<comment type="similarity">
    <text evidence="1">Belongs to the ATP-dependent AMP-binding enzyme family.</text>
</comment>
<evidence type="ECO:0000256" key="2">
    <source>
        <dbReference type="ARBA" id="ARBA00022598"/>
    </source>
</evidence>
<dbReference type="PROSITE" id="PS00455">
    <property type="entry name" value="AMP_BINDING"/>
    <property type="match status" value="1"/>
</dbReference>
<feature type="domain" description="AMP-dependent synthetase/ligase" evidence="5">
    <location>
        <begin position="37"/>
        <end position="399"/>
    </location>
</feature>
<comment type="caution">
    <text evidence="7">The sequence shown here is derived from an EMBL/GenBank/DDBJ whole genome shotgun (WGS) entry which is preliminary data.</text>
</comment>
<dbReference type="GO" id="GO:0006633">
    <property type="term" value="P:fatty acid biosynthetic process"/>
    <property type="evidence" value="ECO:0007669"/>
    <property type="project" value="TreeGrafter"/>
</dbReference>
<dbReference type="EMBL" id="ARYH01000001">
    <property type="protein sequence ID" value="KCZ86123.1"/>
    <property type="molecule type" value="Genomic_DNA"/>
</dbReference>
<dbReference type="PANTHER" id="PTHR43605">
    <property type="entry name" value="ACYL-COENZYME A SYNTHETASE"/>
    <property type="match status" value="1"/>
</dbReference>
<evidence type="ECO:0000256" key="1">
    <source>
        <dbReference type="ARBA" id="ARBA00006432"/>
    </source>
</evidence>
<dbReference type="GO" id="GO:0004321">
    <property type="term" value="F:fatty-acyl-CoA synthase activity"/>
    <property type="evidence" value="ECO:0007669"/>
    <property type="project" value="TreeGrafter"/>
</dbReference>
<dbReference type="Gene3D" id="3.40.50.12780">
    <property type="entry name" value="N-terminal domain of ligase-like"/>
    <property type="match status" value="1"/>
</dbReference>
<evidence type="ECO:0000256" key="3">
    <source>
        <dbReference type="ARBA" id="ARBA00022741"/>
    </source>
</evidence>
<dbReference type="GO" id="GO:0006637">
    <property type="term" value="P:acyl-CoA metabolic process"/>
    <property type="evidence" value="ECO:0007669"/>
    <property type="project" value="TreeGrafter"/>
</dbReference>
<dbReference type="InterPro" id="IPR045851">
    <property type="entry name" value="AMP-bd_C_sf"/>
</dbReference>
<dbReference type="GO" id="GO:0016405">
    <property type="term" value="F:CoA-ligase activity"/>
    <property type="evidence" value="ECO:0007669"/>
    <property type="project" value="UniProtKB-ARBA"/>
</dbReference>
<dbReference type="InterPro" id="IPR000873">
    <property type="entry name" value="AMP-dep_synth/lig_dom"/>
</dbReference>
<dbReference type="AlphaFoldDB" id="A0A069E7P3"/>
<dbReference type="PANTHER" id="PTHR43605:SF10">
    <property type="entry name" value="ACYL-COA SYNTHETASE MEDIUM CHAIN FAMILY MEMBER 3"/>
    <property type="match status" value="1"/>
</dbReference>